<keyword evidence="3" id="KW-0804">Transcription</keyword>
<dbReference type="Pfam" id="PF12833">
    <property type="entry name" value="HTH_18"/>
    <property type="match status" value="1"/>
</dbReference>
<keyword evidence="7" id="KW-1185">Reference proteome</keyword>
<keyword evidence="1" id="KW-0805">Transcription regulation</keyword>
<dbReference type="InterPro" id="IPR018062">
    <property type="entry name" value="HTH_AraC-typ_CS"/>
</dbReference>
<gene>
    <name evidence="6" type="ordered locus">sce0089</name>
</gene>
<sequence length="346" mass="38612">MPPSTWVRSPPRRFFLPPAISYPPPVATSDRSRAEYQRRVNRVIDYIQAHRAEDLSLDTLAAVAAFSPFHFHRVFKSMTGENLREFIQRTRLETAASHLVQRPHADILEIALENGFSSASAFARAFKERFGMSASAWRNGGATDERNARQADRKPGQVERNPCKAAACAPDQDASSSGTDARQDEEEIMNVTVKTLPSYHVAYVRNVGPYGPEGSVGEAWQRLVRWASARDLWTPDRICLSIAHDNPKVTEPAKCRLDAAIVIPQDFKADGDVNVTDIAGGKYAAGAWVGDARAIGSAWDQLFGKWLPESGDQPDHRPCFELYRGEFHDPKTHNFRCELCLPVRPL</sequence>
<dbReference type="InterPro" id="IPR009057">
    <property type="entry name" value="Homeodomain-like_sf"/>
</dbReference>
<evidence type="ECO:0000256" key="1">
    <source>
        <dbReference type="ARBA" id="ARBA00023015"/>
    </source>
</evidence>
<dbReference type="PANTHER" id="PTHR40055:SF2">
    <property type="entry name" value="DNA GYRASE INHIBITOR"/>
    <property type="match status" value="1"/>
</dbReference>
<dbReference type="InterPro" id="IPR018060">
    <property type="entry name" value="HTH_AraC"/>
</dbReference>
<name>A9GLA7_SORC5</name>
<dbReference type="InterPro" id="IPR011256">
    <property type="entry name" value="Reg_factor_effector_dom_sf"/>
</dbReference>
<dbReference type="GO" id="GO:0043565">
    <property type="term" value="F:sequence-specific DNA binding"/>
    <property type="evidence" value="ECO:0007669"/>
    <property type="project" value="InterPro"/>
</dbReference>
<dbReference type="Gene3D" id="3.20.80.10">
    <property type="entry name" value="Regulatory factor, effector binding domain"/>
    <property type="match status" value="1"/>
</dbReference>
<evidence type="ECO:0000256" key="3">
    <source>
        <dbReference type="ARBA" id="ARBA00023163"/>
    </source>
</evidence>
<dbReference type="eggNOG" id="COG3449">
    <property type="taxonomic scope" value="Bacteria"/>
</dbReference>
<dbReference type="Pfam" id="PF06445">
    <property type="entry name" value="GyrI-like"/>
    <property type="match status" value="1"/>
</dbReference>
<dbReference type="Gene3D" id="1.10.10.60">
    <property type="entry name" value="Homeodomain-like"/>
    <property type="match status" value="2"/>
</dbReference>
<accession>A9GLA7</accession>
<dbReference type="SMART" id="SM00342">
    <property type="entry name" value="HTH_ARAC"/>
    <property type="match status" value="1"/>
</dbReference>
<dbReference type="PANTHER" id="PTHR40055">
    <property type="entry name" value="TRANSCRIPTIONAL REGULATOR YGIV-RELATED"/>
    <property type="match status" value="1"/>
</dbReference>
<feature type="region of interest" description="Disordered" evidence="4">
    <location>
        <begin position="137"/>
        <end position="184"/>
    </location>
</feature>
<dbReference type="SMART" id="SM00871">
    <property type="entry name" value="AraC_E_bind"/>
    <property type="match status" value="1"/>
</dbReference>
<dbReference type="InterPro" id="IPR050908">
    <property type="entry name" value="SmbC-like"/>
</dbReference>
<reference evidence="6 7" key="1">
    <citation type="journal article" date="2007" name="Nat. Biotechnol.">
        <title>Complete genome sequence of the myxobacterium Sorangium cellulosum.</title>
        <authorList>
            <person name="Schneiker S."/>
            <person name="Perlova O."/>
            <person name="Kaiser O."/>
            <person name="Gerth K."/>
            <person name="Alici A."/>
            <person name="Altmeyer M.O."/>
            <person name="Bartels D."/>
            <person name="Bekel T."/>
            <person name="Beyer S."/>
            <person name="Bode E."/>
            <person name="Bode H.B."/>
            <person name="Bolten C.J."/>
            <person name="Choudhuri J.V."/>
            <person name="Doss S."/>
            <person name="Elnakady Y.A."/>
            <person name="Frank B."/>
            <person name="Gaigalat L."/>
            <person name="Goesmann A."/>
            <person name="Groeger C."/>
            <person name="Gross F."/>
            <person name="Jelsbak L."/>
            <person name="Jelsbak L."/>
            <person name="Kalinowski J."/>
            <person name="Kegler C."/>
            <person name="Knauber T."/>
            <person name="Konietzny S."/>
            <person name="Kopp M."/>
            <person name="Krause L."/>
            <person name="Krug D."/>
            <person name="Linke B."/>
            <person name="Mahmud T."/>
            <person name="Martinez-Arias R."/>
            <person name="McHardy A.C."/>
            <person name="Merai M."/>
            <person name="Meyer F."/>
            <person name="Mormann S."/>
            <person name="Munoz-Dorado J."/>
            <person name="Perez J."/>
            <person name="Pradella S."/>
            <person name="Rachid S."/>
            <person name="Raddatz G."/>
            <person name="Rosenau F."/>
            <person name="Rueckert C."/>
            <person name="Sasse F."/>
            <person name="Scharfe M."/>
            <person name="Schuster S.C."/>
            <person name="Suen G."/>
            <person name="Treuner-Lange A."/>
            <person name="Velicer G.J."/>
            <person name="Vorholter F.-J."/>
            <person name="Weissman K.J."/>
            <person name="Welch R.D."/>
            <person name="Wenzel S.C."/>
            <person name="Whitworth D.E."/>
            <person name="Wilhelm S."/>
            <person name="Wittmann C."/>
            <person name="Bloecker H."/>
            <person name="Puehler A."/>
            <person name="Mueller R."/>
        </authorList>
    </citation>
    <scope>NUCLEOTIDE SEQUENCE [LARGE SCALE GENOMIC DNA]</scope>
    <source>
        <strain evidence="7">So ce56</strain>
    </source>
</reference>
<dbReference type="EMBL" id="AM746676">
    <property type="protein sequence ID" value="CAN90246.1"/>
    <property type="molecule type" value="Genomic_DNA"/>
</dbReference>
<evidence type="ECO:0000256" key="2">
    <source>
        <dbReference type="ARBA" id="ARBA00023125"/>
    </source>
</evidence>
<evidence type="ECO:0000313" key="7">
    <source>
        <dbReference type="Proteomes" id="UP000002139"/>
    </source>
</evidence>
<evidence type="ECO:0000256" key="4">
    <source>
        <dbReference type="SAM" id="MobiDB-lite"/>
    </source>
</evidence>
<keyword evidence="2" id="KW-0238">DNA-binding</keyword>
<proteinExistence type="predicted"/>
<dbReference type="GO" id="GO:0003700">
    <property type="term" value="F:DNA-binding transcription factor activity"/>
    <property type="evidence" value="ECO:0007669"/>
    <property type="project" value="InterPro"/>
</dbReference>
<dbReference type="SUPFAM" id="SSF46689">
    <property type="entry name" value="Homeodomain-like"/>
    <property type="match status" value="2"/>
</dbReference>
<dbReference type="InterPro" id="IPR029442">
    <property type="entry name" value="GyrI-like"/>
</dbReference>
<dbReference type="eggNOG" id="COG2207">
    <property type="taxonomic scope" value="Bacteria"/>
</dbReference>
<dbReference type="InterPro" id="IPR020449">
    <property type="entry name" value="Tscrpt_reg_AraC-type_HTH"/>
</dbReference>
<organism evidence="6 7">
    <name type="scientific">Sorangium cellulosum (strain So ce56)</name>
    <name type="common">Polyangium cellulosum (strain So ce56)</name>
    <dbReference type="NCBI Taxonomy" id="448385"/>
    <lineage>
        <taxon>Bacteria</taxon>
        <taxon>Pseudomonadati</taxon>
        <taxon>Myxococcota</taxon>
        <taxon>Polyangia</taxon>
        <taxon>Polyangiales</taxon>
        <taxon>Polyangiaceae</taxon>
        <taxon>Sorangium</taxon>
    </lineage>
</organism>
<dbReference type="KEGG" id="scl:sce0089"/>
<dbReference type="PROSITE" id="PS00041">
    <property type="entry name" value="HTH_ARAC_FAMILY_1"/>
    <property type="match status" value="1"/>
</dbReference>
<feature type="domain" description="HTH araC/xylS-type" evidence="5">
    <location>
        <begin position="41"/>
        <end position="140"/>
    </location>
</feature>
<protein>
    <submittedName>
        <fullName evidence="6">Transcriptional regulator, AraC family</fullName>
    </submittedName>
</protein>
<dbReference type="PROSITE" id="PS01124">
    <property type="entry name" value="HTH_ARAC_FAMILY_2"/>
    <property type="match status" value="1"/>
</dbReference>
<dbReference type="BioCyc" id="SCEL448385:SCE_RS00460-MONOMER"/>
<evidence type="ECO:0000313" key="6">
    <source>
        <dbReference type="EMBL" id="CAN90246.1"/>
    </source>
</evidence>
<dbReference type="SUPFAM" id="SSF55136">
    <property type="entry name" value="Probable bacterial effector-binding domain"/>
    <property type="match status" value="1"/>
</dbReference>
<dbReference type="HOGENOM" id="CLU_000445_81_1_7"/>
<feature type="compositionally biased region" description="Basic and acidic residues" evidence="4">
    <location>
        <begin position="143"/>
        <end position="157"/>
    </location>
</feature>
<dbReference type="Proteomes" id="UP000002139">
    <property type="component" value="Chromosome"/>
</dbReference>
<dbReference type="InterPro" id="IPR010499">
    <property type="entry name" value="AraC_E-bd"/>
</dbReference>
<dbReference type="AlphaFoldDB" id="A9GLA7"/>
<dbReference type="STRING" id="448385.sce0089"/>
<evidence type="ECO:0000259" key="5">
    <source>
        <dbReference type="PROSITE" id="PS01124"/>
    </source>
</evidence>
<dbReference type="PRINTS" id="PR00032">
    <property type="entry name" value="HTHARAC"/>
</dbReference>